<evidence type="ECO:0000313" key="6">
    <source>
        <dbReference type="EMBL" id="BEP29220.1"/>
    </source>
</evidence>
<dbReference type="KEGG" id="hprf:HLPR_15510"/>
<dbReference type="Proteomes" id="UP001321786">
    <property type="component" value="Chromosome"/>
</dbReference>
<accession>A0AAU9E596</accession>
<comment type="function">
    <text evidence="1 4">PPIases accelerate the folding of proteins. It catalyzes the cis-trans isomerization of proline imidic peptide bonds in oligopeptides.</text>
</comment>
<keyword evidence="3 4" id="KW-0413">Isomerase</keyword>
<dbReference type="InterPro" id="IPR029000">
    <property type="entry name" value="Cyclophilin-like_dom_sf"/>
</dbReference>
<dbReference type="Pfam" id="PF00160">
    <property type="entry name" value="Pro_isomerase"/>
    <property type="match status" value="1"/>
</dbReference>
<dbReference type="GO" id="GO:0006457">
    <property type="term" value="P:protein folding"/>
    <property type="evidence" value="ECO:0007669"/>
    <property type="project" value="InterPro"/>
</dbReference>
<name>A0AAU9E596_9FIRM</name>
<dbReference type="InterPro" id="IPR020892">
    <property type="entry name" value="Cyclophilin-type_PPIase_CS"/>
</dbReference>
<dbReference type="PROSITE" id="PS00170">
    <property type="entry name" value="CSA_PPIASE_1"/>
    <property type="match status" value="1"/>
</dbReference>
<dbReference type="InterPro" id="IPR002130">
    <property type="entry name" value="Cyclophilin-type_PPIase_dom"/>
</dbReference>
<keyword evidence="4" id="KW-0732">Signal</keyword>
<reference evidence="6 7" key="1">
    <citation type="submission" date="2023-08" db="EMBL/GenBank/DDBJ databases">
        <title>Helicovermis profunda gen. nov., sp. nov., a novel mesophilic, fermentative bacterium within the Bacillota from a deep-sea hydrothermal vent chimney.</title>
        <authorList>
            <person name="Miyazaki U."/>
            <person name="Mizutani D."/>
            <person name="Hashimoto Y."/>
            <person name="Tame A."/>
            <person name="Sawayama S."/>
            <person name="Miyazaki J."/>
            <person name="Takai K."/>
            <person name="Nakagawa S."/>
        </authorList>
    </citation>
    <scope>NUCLEOTIDE SEQUENCE [LARGE SCALE GENOMIC DNA]</scope>
    <source>
        <strain evidence="6 7">S502</strain>
    </source>
</reference>
<dbReference type="SUPFAM" id="SSF50891">
    <property type="entry name" value="Cyclophilin-like"/>
    <property type="match status" value="1"/>
</dbReference>
<dbReference type="Gene3D" id="2.40.100.10">
    <property type="entry name" value="Cyclophilin-like"/>
    <property type="match status" value="1"/>
</dbReference>
<sequence length="216" mass="23718">MKYKFKLLVSLLILALVFAGCSKKVEVAQSEPALEKVNVVSSENNPIVTIELADDKKIVIDLYPEKAPNTVNNFISLINSGFYDGLTFHRVIEKFMIQGGDPDATGGGGPGYSIAGEFLENGFDNDLSHVRGVISMARTNDPNSAGSQFFIMQQSSKQLNGKYAAFGMVRKGIEFVDEIAASKVDRHDKPIEDIVMKKVTVDLNGYKADEVTKYNK</sequence>
<comment type="catalytic activity">
    <reaction evidence="4">
        <text>[protein]-peptidylproline (omega=180) = [protein]-peptidylproline (omega=0)</text>
        <dbReference type="Rhea" id="RHEA:16237"/>
        <dbReference type="Rhea" id="RHEA-COMP:10747"/>
        <dbReference type="Rhea" id="RHEA-COMP:10748"/>
        <dbReference type="ChEBI" id="CHEBI:83833"/>
        <dbReference type="ChEBI" id="CHEBI:83834"/>
        <dbReference type="EC" id="5.2.1.8"/>
    </reaction>
</comment>
<dbReference type="GO" id="GO:0003755">
    <property type="term" value="F:peptidyl-prolyl cis-trans isomerase activity"/>
    <property type="evidence" value="ECO:0007669"/>
    <property type="project" value="UniProtKB-UniRule"/>
</dbReference>
<dbReference type="EMBL" id="AP028654">
    <property type="protein sequence ID" value="BEP29220.1"/>
    <property type="molecule type" value="Genomic_DNA"/>
</dbReference>
<organism evidence="6 7">
    <name type="scientific">Helicovermis profundi</name>
    <dbReference type="NCBI Taxonomy" id="3065157"/>
    <lineage>
        <taxon>Bacteria</taxon>
        <taxon>Bacillati</taxon>
        <taxon>Bacillota</taxon>
        <taxon>Clostridia</taxon>
        <taxon>Helicovermis</taxon>
    </lineage>
</organism>
<dbReference type="PANTHER" id="PTHR45625">
    <property type="entry name" value="PEPTIDYL-PROLYL CIS-TRANS ISOMERASE-RELATED"/>
    <property type="match status" value="1"/>
</dbReference>
<feature type="signal peptide" evidence="4">
    <location>
        <begin position="1"/>
        <end position="19"/>
    </location>
</feature>
<dbReference type="PANTHER" id="PTHR45625:SF4">
    <property type="entry name" value="PEPTIDYLPROLYL ISOMERASE DOMAIN AND WD REPEAT-CONTAINING PROTEIN 1"/>
    <property type="match status" value="1"/>
</dbReference>
<keyword evidence="2 4" id="KW-0697">Rotamase</keyword>
<dbReference type="CDD" id="cd00317">
    <property type="entry name" value="cyclophilin"/>
    <property type="match status" value="1"/>
</dbReference>
<dbReference type="PROSITE" id="PS51257">
    <property type="entry name" value="PROKAR_LIPOPROTEIN"/>
    <property type="match status" value="1"/>
</dbReference>
<comment type="similarity">
    <text evidence="4">Belongs to the cyclophilin-type PPIase family.</text>
</comment>
<evidence type="ECO:0000256" key="1">
    <source>
        <dbReference type="ARBA" id="ARBA00002388"/>
    </source>
</evidence>
<protein>
    <recommendedName>
        <fullName evidence="4">Peptidyl-prolyl cis-trans isomerase</fullName>
        <shortName evidence="4">PPIase</shortName>
        <ecNumber evidence="4">5.2.1.8</ecNumber>
    </recommendedName>
</protein>
<dbReference type="AlphaFoldDB" id="A0AAU9E596"/>
<evidence type="ECO:0000256" key="3">
    <source>
        <dbReference type="ARBA" id="ARBA00023235"/>
    </source>
</evidence>
<proteinExistence type="inferred from homology"/>
<feature type="chain" id="PRO_5043108893" description="Peptidyl-prolyl cis-trans isomerase" evidence="4">
    <location>
        <begin position="20"/>
        <end position="216"/>
    </location>
</feature>
<evidence type="ECO:0000313" key="7">
    <source>
        <dbReference type="Proteomes" id="UP001321786"/>
    </source>
</evidence>
<dbReference type="PRINTS" id="PR00153">
    <property type="entry name" value="CSAPPISMRASE"/>
</dbReference>
<dbReference type="PROSITE" id="PS50072">
    <property type="entry name" value="CSA_PPIASE_2"/>
    <property type="match status" value="1"/>
</dbReference>
<evidence type="ECO:0000256" key="4">
    <source>
        <dbReference type="RuleBase" id="RU363019"/>
    </source>
</evidence>
<evidence type="ECO:0000259" key="5">
    <source>
        <dbReference type="PROSITE" id="PS50072"/>
    </source>
</evidence>
<dbReference type="EC" id="5.2.1.8" evidence="4"/>
<dbReference type="RefSeq" id="WP_338534877.1">
    <property type="nucleotide sequence ID" value="NZ_AP028654.1"/>
</dbReference>
<gene>
    <name evidence="6" type="ORF">HLPR_15510</name>
</gene>
<dbReference type="InterPro" id="IPR044666">
    <property type="entry name" value="Cyclophilin_A-like"/>
</dbReference>
<evidence type="ECO:0000256" key="2">
    <source>
        <dbReference type="ARBA" id="ARBA00023110"/>
    </source>
</evidence>
<feature type="domain" description="PPIase cyclophilin-type" evidence="5">
    <location>
        <begin position="57"/>
        <end position="201"/>
    </location>
</feature>
<keyword evidence="7" id="KW-1185">Reference proteome</keyword>